<proteinExistence type="inferred from homology"/>
<dbReference type="AlphaFoldDB" id="A0A401YG03"/>
<accession>A0A401YG03</accession>
<evidence type="ECO:0000256" key="4">
    <source>
        <dbReference type="ARBA" id="ARBA00048819"/>
    </source>
</evidence>
<evidence type="ECO:0000256" key="3">
    <source>
        <dbReference type="ARBA" id="ARBA00022840"/>
    </source>
</evidence>
<gene>
    <name evidence="6" type="primary">ybdK_2</name>
    <name evidence="6" type="ORF">EHYA_01143</name>
</gene>
<dbReference type="OrthoDB" id="9803842at2"/>
<dbReference type="InterPro" id="IPR014746">
    <property type="entry name" value="Gln_synth/guanido_kin_cat_dom"/>
</dbReference>
<dbReference type="RefSeq" id="WP_126635785.1">
    <property type="nucleotide sequence ID" value="NZ_BIFH01000014.1"/>
</dbReference>
<dbReference type="GO" id="GO:0042398">
    <property type="term" value="P:modified amino acid biosynthetic process"/>
    <property type="evidence" value="ECO:0007669"/>
    <property type="project" value="InterPro"/>
</dbReference>
<dbReference type="Gene3D" id="3.30.590.20">
    <property type="match status" value="1"/>
</dbReference>
<dbReference type="Pfam" id="PF04107">
    <property type="entry name" value="GCS2"/>
    <property type="match status" value="1"/>
</dbReference>
<comment type="function">
    <text evidence="5">ATP-dependent carboxylate-amine ligase which exhibits weak glutamate--cysteine ligase activity.</text>
</comment>
<dbReference type="GO" id="GO:0005524">
    <property type="term" value="F:ATP binding"/>
    <property type="evidence" value="ECO:0007669"/>
    <property type="project" value="UniProtKB-KW"/>
</dbReference>
<sequence>MTTLGVEEEYLLVDPVSGLPAPAAERVRAEACLRPGLGVGDVQPELLKAQLEVATPVCNSLDEIGGHLHRMRGELSAAAERSGCRMIACGTAPVGNGKMMEISEHPRYLAIRANARRLADVQLIHGMHVHVAVPDRETGVQVVNRIRPWLPVLVAMGANSPIWQGMDTGFASWRTIHYARWPVEGQPPVFVDLEEYERRVDALLAVGVMLDRGQVYWQVRLSERFPTIEIRCPDVQLRADDAVMLAGLVRALVVTALQQHDEKAPYAAPDQELLRAACWMAARDGLEAELFGPVGPAGIARRIDAGDLVGELLRHVAPVLDEFGDTAQVFALVDRMILEGTGADRQRAAFAAGGLQSVMDLLISDTSPR</sequence>
<evidence type="ECO:0000313" key="6">
    <source>
        <dbReference type="EMBL" id="GCD93499.1"/>
    </source>
</evidence>
<dbReference type="SUPFAM" id="SSF55931">
    <property type="entry name" value="Glutamine synthetase/guanido kinase"/>
    <property type="match status" value="1"/>
</dbReference>
<evidence type="ECO:0000256" key="1">
    <source>
        <dbReference type="ARBA" id="ARBA00022598"/>
    </source>
</evidence>
<dbReference type="NCBIfam" id="NF010041">
    <property type="entry name" value="PRK13517.1-1"/>
    <property type="match status" value="1"/>
</dbReference>
<dbReference type="InterPro" id="IPR050141">
    <property type="entry name" value="GCL_type2/YbdK_subfam"/>
</dbReference>
<comment type="catalytic activity">
    <reaction evidence="4 5">
        <text>L-cysteine + L-glutamate + ATP = gamma-L-glutamyl-L-cysteine + ADP + phosphate + H(+)</text>
        <dbReference type="Rhea" id="RHEA:13285"/>
        <dbReference type="ChEBI" id="CHEBI:15378"/>
        <dbReference type="ChEBI" id="CHEBI:29985"/>
        <dbReference type="ChEBI" id="CHEBI:30616"/>
        <dbReference type="ChEBI" id="CHEBI:35235"/>
        <dbReference type="ChEBI" id="CHEBI:43474"/>
        <dbReference type="ChEBI" id="CHEBI:58173"/>
        <dbReference type="ChEBI" id="CHEBI:456216"/>
        <dbReference type="EC" id="6.3.2.2"/>
    </reaction>
</comment>
<keyword evidence="7" id="KW-1185">Reference proteome</keyword>
<evidence type="ECO:0000313" key="7">
    <source>
        <dbReference type="Proteomes" id="UP000286931"/>
    </source>
</evidence>
<keyword evidence="1 5" id="KW-0436">Ligase</keyword>
<evidence type="ECO:0000256" key="5">
    <source>
        <dbReference type="HAMAP-Rule" id="MF_01609"/>
    </source>
</evidence>
<keyword evidence="3 5" id="KW-0067">ATP-binding</keyword>
<dbReference type="PANTHER" id="PTHR36510:SF1">
    <property type="entry name" value="GLUTAMATE--CYSTEINE LIGASE 2-RELATED"/>
    <property type="match status" value="1"/>
</dbReference>
<dbReference type="EC" id="6.3.2.2" evidence="5"/>
<dbReference type="InterPro" id="IPR006336">
    <property type="entry name" value="GCS2"/>
</dbReference>
<organism evidence="6 7">
    <name type="scientific">Embleya hyalina</name>
    <dbReference type="NCBI Taxonomy" id="516124"/>
    <lineage>
        <taxon>Bacteria</taxon>
        <taxon>Bacillati</taxon>
        <taxon>Actinomycetota</taxon>
        <taxon>Actinomycetes</taxon>
        <taxon>Kitasatosporales</taxon>
        <taxon>Streptomycetaceae</taxon>
        <taxon>Embleya</taxon>
    </lineage>
</organism>
<dbReference type="HAMAP" id="MF_01609">
    <property type="entry name" value="Glu_cys_ligase_2"/>
    <property type="match status" value="1"/>
</dbReference>
<dbReference type="EMBL" id="BIFH01000014">
    <property type="protein sequence ID" value="GCD93499.1"/>
    <property type="molecule type" value="Genomic_DNA"/>
</dbReference>
<dbReference type="Proteomes" id="UP000286931">
    <property type="component" value="Unassembled WGS sequence"/>
</dbReference>
<dbReference type="NCBIfam" id="TIGR02050">
    <property type="entry name" value="gshA_cyan_rel"/>
    <property type="match status" value="1"/>
</dbReference>
<comment type="similarity">
    <text evidence="5">Belongs to the glutamate--cysteine ligase type 2 family. YbdK subfamily.</text>
</comment>
<protein>
    <recommendedName>
        <fullName evidence="5">Putative glutamate--cysteine ligase 2</fullName>
        <ecNumber evidence="5">6.3.2.2</ecNumber>
    </recommendedName>
    <alternativeName>
        <fullName evidence="5">Gamma-glutamylcysteine synthetase 2</fullName>
        <shortName evidence="5">GCS 2</shortName>
        <shortName evidence="5">Gamma-GCS 2</shortName>
    </alternativeName>
</protein>
<dbReference type="InterPro" id="IPR011793">
    <property type="entry name" value="YbdK"/>
</dbReference>
<comment type="caution">
    <text evidence="6">The sequence shown here is derived from an EMBL/GenBank/DDBJ whole genome shotgun (WGS) entry which is preliminary data.</text>
</comment>
<dbReference type="PANTHER" id="PTHR36510">
    <property type="entry name" value="GLUTAMATE--CYSTEINE LIGASE 2-RELATED"/>
    <property type="match status" value="1"/>
</dbReference>
<reference evidence="6 7" key="1">
    <citation type="submission" date="2018-12" db="EMBL/GenBank/DDBJ databases">
        <title>Draft genome sequence of Embleya hyalina NBRC 13850T.</title>
        <authorList>
            <person name="Komaki H."/>
            <person name="Hosoyama A."/>
            <person name="Kimura A."/>
            <person name="Ichikawa N."/>
            <person name="Tamura T."/>
        </authorList>
    </citation>
    <scope>NUCLEOTIDE SEQUENCE [LARGE SCALE GENOMIC DNA]</scope>
    <source>
        <strain evidence="6 7">NBRC 13850</strain>
    </source>
</reference>
<dbReference type="GO" id="GO:0004357">
    <property type="term" value="F:glutamate-cysteine ligase activity"/>
    <property type="evidence" value="ECO:0007669"/>
    <property type="project" value="UniProtKB-EC"/>
</dbReference>
<name>A0A401YG03_9ACTN</name>
<evidence type="ECO:0000256" key="2">
    <source>
        <dbReference type="ARBA" id="ARBA00022741"/>
    </source>
</evidence>
<keyword evidence="2 5" id="KW-0547">Nucleotide-binding</keyword>